<evidence type="ECO:0000256" key="1">
    <source>
        <dbReference type="SAM" id="MobiDB-lite"/>
    </source>
</evidence>
<organism evidence="2 3">
    <name type="scientific">Miscanthus lutarioriparius</name>
    <dbReference type="NCBI Taxonomy" id="422564"/>
    <lineage>
        <taxon>Eukaryota</taxon>
        <taxon>Viridiplantae</taxon>
        <taxon>Streptophyta</taxon>
        <taxon>Embryophyta</taxon>
        <taxon>Tracheophyta</taxon>
        <taxon>Spermatophyta</taxon>
        <taxon>Magnoliopsida</taxon>
        <taxon>Liliopsida</taxon>
        <taxon>Poales</taxon>
        <taxon>Poaceae</taxon>
        <taxon>PACMAD clade</taxon>
        <taxon>Panicoideae</taxon>
        <taxon>Andropogonodae</taxon>
        <taxon>Andropogoneae</taxon>
        <taxon>Saccharinae</taxon>
        <taxon>Miscanthus</taxon>
    </lineage>
</organism>
<dbReference type="InterPro" id="IPR002347">
    <property type="entry name" value="SDR_fam"/>
</dbReference>
<dbReference type="EMBL" id="CAJGYO010000011">
    <property type="protein sequence ID" value="CAD6261234.1"/>
    <property type="molecule type" value="Genomic_DNA"/>
</dbReference>
<feature type="compositionally biased region" description="Basic residues" evidence="1">
    <location>
        <begin position="1"/>
        <end position="10"/>
    </location>
</feature>
<name>A0A811QY36_9POAL</name>
<dbReference type="AlphaFoldDB" id="A0A811QY36"/>
<dbReference type="SUPFAM" id="SSF51735">
    <property type="entry name" value="NAD(P)-binding Rossmann-fold domains"/>
    <property type="match status" value="1"/>
</dbReference>
<protein>
    <submittedName>
        <fullName evidence="2">Uncharacterized protein</fullName>
    </submittedName>
</protein>
<dbReference type="OrthoDB" id="667486at2759"/>
<evidence type="ECO:0000313" key="2">
    <source>
        <dbReference type="EMBL" id="CAD6261234.1"/>
    </source>
</evidence>
<evidence type="ECO:0000313" key="3">
    <source>
        <dbReference type="Proteomes" id="UP000604825"/>
    </source>
</evidence>
<dbReference type="Proteomes" id="UP000604825">
    <property type="component" value="Unassembled WGS sequence"/>
</dbReference>
<feature type="compositionally biased region" description="Polar residues" evidence="1">
    <location>
        <begin position="305"/>
        <end position="318"/>
    </location>
</feature>
<reference evidence="2" key="1">
    <citation type="submission" date="2020-10" db="EMBL/GenBank/DDBJ databases">
        <authorList>
            <person name="Han B."/>
            <person name="Lu T."/>
            <person name="Zhao Q."/>
            <person name="Huang X."/>
            <person name="Zhao Y."/>
        </authorList>
    </citation>
    <scope>NUCLEOTIDE SEQUENCE</scope>
</reference>
<keyword evidence="3" id="KW-1185">Reference proteome</keyword>
<dbReference type="Pfam" id="PF00106">
    <property type="entry name" value="adh_short"/>
    <property type="match status" value="1"/>
</dbReference>
<feature type="region of interest" description="Disordered" evidence="1">
    <location>
        <begin position="279"/>
        <end position="318"/>
    </location>
</feature>
<dbReference type="PANTHER" id="PTHR48476">
    <property type="entry name" value="SHORT-CHAIN DEHYDROGENASE TIC 32, CHLOROPLASTIC-LIKE"/>
    <property type="match status" value="1"/>
</dbReference>
<dbReference type="InterPro" id="IPR036291">
    <property type="entry name" value="NAD(P)-bd_dom_sf"/>
</dbReference>
<feature type="region of interest" description="Disordered" evidence="1">
    <location>
        <begin position="1"/>
        <end position="21"/>
    </location>
</feature>
<dbReference type="InterPro" id="IPR055280">
    <property type="entry name" value="TIC32"/>
</dbReference>
<proteinExistence type="predicted"/>
<dbReference type="Gene3D" id="3.40.50.720">
    <property type="entry name" value="NAD(P)-binding Rossmann-like Domain"/>
    <property type="match status" value="1"/>
</dbReference>
<gene>
    <name evidence="2" type="ORF">NCGR_LOCUS44655</name>
</gene>
<dbReference type="PANTHER" id="PTHR48476:SF1">
    <property type="entry name" value="SHORT-CHAIN DEHYDROGENASE TIC 32, CHLOROPLASTIC-LIKE"/>
    <property type="match status" value="1"/>
</dbReference>
<comment type="caution">
    <text evidence="2">The sequence shown here is derived from an EMBL/GenBank/DDBJ whole genome shotgun (WGS) entry which is preliminary data.</text>
</comment>
<dbReference type="PRINTS" id="PR00081">
    <property type="entry name" value="GDHRDH"/>
</dbReference>
<accession>A0A811QY36</accession>
<sequence>MLGLLQRRRSPSGFSPSSTAEKVTTGICGSGLVAIVTDASSGIGAETCRVLAVRGVHVIMGVRNPSAAERVREDILRQVPTAKIEILEVDLSSMSSVRRFVNEFNALDLPLNILINNAGIAFVPFKLSEDGIELHFATNHLGHFLLTLLLLKKIKVTAKESSIEGRVVIVASDSYKHPYREGFRFDKINDESGYNSILAYGQSKLANILHSSELSSRLKAPRREASILFPNSIDGFPYYRCHAITRAGWQQAIWQVRLIRIDIGLTSWFVFGCPMKQAEAGQGGNEPRPRRPVRSAAKENKELMRSNNHWQSAVTKVE</sequence>